<keyword evidence="2" id="KW-0698">rRNA processing</keyword>
<dbReference type="PROSITE" id="PS50082">
    <property type="entry name" value="WD_REPEATS_2"/>
    <property type="match status" value="1"/>
</dbReference>
<evidence type="ECO:0000256" key="4">
    <source>
        <dbReference type="ARBA" id="ARBA00022737"/>
    </source>
</evidence>
<dbReference type="InterPro" id="IPR036322">
    <property type="entry name" value="WD40_repeat_dom_sf"/>
</dbReference>
<comment type="similarity">
    <text evidence="6">Belongs to the WD repeat UTP18 family.</text>
</comment>
<dbReference type="SUPFAM" id="SSF50978">
    <property type="entry name" value="WD40 repeat-like"/>
    <property type="match status" value="1"/>
</dbReference>
<evidence type="ECO:0000256" key="7">
    <source>
        <dbReference type="PROSITE-ProRule" id="PRU00221"/>
    </source>
</evidence>
<dbReference type="Pfam" id="PF02239">
    <property type="entry name" value="Cytochrom_D1"/>
    <property type="match status" value="1"/>
</dbReference>
<proteinExistence type="inferred from homology"/>
<dbReference type="InterPro" id="IPR001680">
    <property type="entry name" value="WD40_rpt"/>
</dbReference>
<dbReference type="EMBL" id="GBHO01041005">
    <property type="protein sequence ID" value="JAG02599.1"/>
    <property type="molecule type" value="Transcribed_RNA"/>
</dbReference>
<dbReference type="PANTHER" id="PTHR18359">
    <property type="entry name" value="WD-REPEAT PROTEIN-RELATED"/>
    <property type="match status" value="1"/>
</dbReference>
<evidence type="ECO:0000313" key="8">
    <source>
        <dbReference type="EMBL" id="JAG02599.1"/>
    </source>
</evidence>
<name>A0A0A9W496_LYGHE</name>
<gene>
    <name evidence="8" type="ORF">CM83_101273</name>
</gene>
<dbReference type="InterPro" id="IPR045161">
    <property type="entry name" value="Utp18"/>
</dbReference>
<evidence type="ECO:0000256" key="5">
    <source>
        <dbReference type="ARBA" id="ARBA00023242"/>
    </source>
</evidence>
<reference evidence="8" key="2">
    <citation type="submission" date="2014-07" db="EMBL/GenBank/DDBJ databases">
        <authorList>
            <person name="Hull J."/>
        </authorList>
    </citation>
    <scope>NUCLEOTIDE SEQUENCE</scope>
</reference>
<accession>A0A0A9W496</accession>
<dbReference type="GO" id="GO:0006364">
    <property type="term" value="P:rRNA processing"/>
    <property type="evidence" value="ECO:0007669"/>
    <property type="project" value="UniProtKB-KW"/>
</dbReference>
<organism evidence="8">
    <name type="scientific">Lygus hesperus</name>
    <name type="common">Western plant bug</name>
    <dbReference type="NCBI Taxonomy" id="30085"/>
    <lineage>
        <taxon>Eukaryota</taxon>
        <taxon>Metazoa</taxon>
        <taxon>Ecdysozoa</taxon>
        <taxon>Arthropoda</taxon>
        <taxon>Hexapoda</taxon>
        <taxon>Insecta</taxon>
        <taxon>Pterygota</taxon>
        <taxon>Neoptera</taxon>
        <taxon>Paraneoptera</taxon>
        <taxon>Hemiptera</taxon>
        <taxon>Heteroptera</taxon>
        <taxon>Panheteroptera</taxon>
        <taxon>Cimicomorpha</taxon>
        <taxon>Miridae</taxon>
        <taxon>Mirini</taxon>
        <taxon>Lygus</taxon>
    </lineage>
</organism>
<dbReference type="PANTHER" id="PTHR18359:SF0">
    <property type="entry name" value="U3 SMALL NUCLEOLAR RNA-ASSOCIATED PROTEIN 18 HOMOLOG"/>
    <property type="match status" value="1"/>
</dbReference>
<dbReference type="SMART" id="SM00320">
    <property type="entry name" value="WD40"/>
    <property type="match status" value="5"/>
</dbReference>
<dbReference type="Gene3D" id="2.130.10.10">
    <property type="entry name" value="YVTN repeat-like/Quinoprotein amine dehydrogenase"/>
    <property type="match status" value="1"/>
</dbReference>
<reference evidence="8" key="1">
    <citation type="journal article" date="2014" name="PLoS ONE">
        <title>Transcriptome-Based Identification of ABC Transporters in the Western Tarnished Plant Bug Lygus hesperus.</title>
        <authorList>
            <person name="Hull J.J."/>
            <person name="Chaney K."/>
            <person name="Geib S.M."/>
            <person name="Fabrick J.A."/>
            <person name="Brent C.S."/>
            <person name="Walsh D."/>
            <person name="Lavine L.C."/>
        </authorList>
    </citation>
    <scope>NUCLEOTIDE SEQUENCE</scope>
</reference>
<dbReference type="GO" id="GO:0032040">
    <property type="term" value="C:small-subunit processome"/>
    <property type="evidence" value="ECO:0007669"/>
    <property type="project" value="TreeGrafter"/>
</dbReference>
<evidence type="ECO:0000256" key="1">
    <source>
        <dbReference type="ARBA" id="ARBA00004604"/>
    </source>
</evidence>
<keyword evidence="4" id="KW-0677">Repeat</keyword>
<feature type="repeat" description="WD" evidence="7">
    <location>
        <begin position="118"/>
        <end position="152"/>
    </location>
</feature>
<protein>
    <submittedName>
        <fullName evidence="8">Uncharacterized protein</fullName>
    </submittedName>
</protein>
<comment type="subcellular location">
    <subcellularLocation>
        <location evidence="1">Nucleus</location>
        <location evidence="1">Nucleolus</location>
    </subcellularLocation>
</comment>
<sequence length="294" mass="33221">MTAGVDKMIRIFHVDCETNPIVQSVYVKDMPILCGSFHSTGSEILVSGRRPYIYVYDLVKEELYRTQRCRDSNDKSFEKFVCSKDGAYIAVVGVDGNVLLFNGRTKTFVTQLKNPVHVTSIQFTEDGTYIVIFGNDGCLYVWDLRTRKCIQRVRDEGTIHGTVLDVSHDTNYVAAGSDSGVTNIYEWDTLLQYKDTKVLTNCKPKATLLSLRTSISKIIFSPTNEFVVTASRMKRDAISISHIPTFTTFTNWPGNTHALRYVQDIDISPHGGLLSIANEKGHVLLYRLQHYSRV</sequence>
<keyword evidence="5" id="KW-0539">Nucleus</keyword>
<evidence type="ECO:0000256" key="3">
    <source>
        <dbReference type="ARBA" id="ARBA00022574"/>
    </source>
</evidence>
<dbReference type="GO" id="GO:0034388">
    <property type="term" value="C:Pwp2p-containing subcomplex of 90S preribosome"/>
    <property type="evidence" value="ECO:0007669"/>
    <property type="project" value="TreeGrafter"/>
</dbReference>
<dbReference type="AlphaFoldDB" id="A0A0A9W496"/>
<keyword evidence="3 7" id="KW-0853">WD repeat</keyword>
<evidence type="ECO:0000256" key="2">
    <source>
        <dbReference type="ARBA" id="ARBA00022552"/>
    </source>
</evidence>
<dbReference type="InterPro" id="IPR015943">
    <property type="entry name" value="WD40/YVTN_repeat-like_dom_sf"/>
</dbReference>
<evidence type="ECO:0000256" key="6">
    <source>
        <dbReference type="ARBA" id="ARBA00025767"/>
    </source>
</evidence>